<dbReference type="InterPro" id="IPR031312">
    <property type="entry name" value="Na/sul_symport_CS"/>
</dbReference>
<keyword evidence="5 7" id="KW-1133">Transmembrane helix</keyword>
<evidence type="ECO:0000313" key="9">
    <source>
        <dbReference type="EMBL" id="MCF7568131.1"/>
    </source>
</evidence>
<dbReference type="PROSITE" id="PS01271">
    <property type="entry name" value="NA_SULFATE"/>
    <property type="match status" value="1"/>
</dbReference>
<keyword evidence="2" id="KW-0813">Transport</keyword>
<feature type="transmembrane region" description="Helical" evidence="7">
    <location>
        <begin position="591"/>
        <end position="611"/>
    </location>
</feature>
<evidence type="ECO:0000256" key="5">
    <source>
        <dbReference type="ARBA" id="ARBA00022989"/>
    </source>
</evidence>
<reference evidence="9" key="1">
    <citation type="submission" date="2022-01" db="EMBL/GenBank/DDBJ databases">
        <title>Draft genome sequence of Sabulilitoribacter arenilitoris KCTC 52401.</title>
        <authorList>
            <person name="Oh J.-S."/>
        </authorList>
    </citation>
    <scope>NUCLEOTIDE SEQUENCE</scope>
    <source>
        <strain evidence="9">HMF6543</strain>
    </source>
</reference>
<evidence type="ECO:0000259" key="8">
    <source>
        <dbReference type="PROSITE" id="PS51202"/>
    </source>
</evidence>
<dbReference type="EMBL" id="JAKKDU010000007">
    <property type="protein sequence ID" value="MCF7568131.1"/>
    <property type="molecule type" value="Genomic_DNA"/>
</dbReference>
<feature type="transmembrane region" description="Helical" evidence="7">
    <location>
        <begin position="525"/>
        <end position="545"/>
    </location>
</feature>
<organism evidence="9 10">
    <name type="scientific">Wocania arenilitoris</name>
    <dbReference type="NCBI Taxonomy" id="2044858"/>
    <lineage>
        <taxon>Bacteria</taxon>
        <taxon>Pseudomonadati</taxon>
        <taxon>Bacteroidota</taxon>
        <taxon>Flavobacteriia</taxon>
        <taxon>Flavobacteriales</taxon>
        <taxon>Flavobacteriaceae</taxon>
        <taxon>Wocania</taxon>
    </lineage>
</organism>
<dbReference type="PANTHER" id="PTHR43652">
    <property type="entry name" value="BASIC AMINO ACID ANTIPORTER YFCC-RELATED"/>
    <property type="match status" value="1"/>
</dbReference>
<dbReference type="InterPro" id="IPR051679">
    <property type="entry name" value="DASS-Related_Transporters"/>
</dbReference>
<dbReference type="AlphaFoldDB" id="A0AAE3JMW2"/>
<dbReference type="Gene3D" id="3.30.70.1450">
    <property type="entry name" value="Regulator of K+ conductance, C-terminal domain"/>
    <property type="match status" value="2"/>
</dbReference>
<sequence length="613" mass="67015">MIYLMLLILVITIGLFVWGKFTPDIVALISMISLFLTGILDATETLSGFSNPTVIMIAALFIIGEGIAQTGWTAMAGKKFVEWAGKSVPKLLVIVTLGAGVLSGFVSNTGTVATLMPLTISSAWSIGTLPSKMLMPVAFGSNTGGLLTLTGTPPNIIASNALIEAGFEGFSFFEFALIGLPLLLIALLYFRYIGYKLLPKNKTNNRPVNIESTLHNWIEAYKVDDGYYRLRIRNLSPLINTKLQDWHLEKEYNVSIIRLKRRHVNVLKGIHQFEEFPDPNTELRFHDIITVKGETEAINRLMITFRLGLLPLEPITEELKNNLINQEVGMTEVIVNTNSILVGRRYKLGDYFKRYGIQLLAASRNNKPLKEKEIIVRAGDSFLIRGTWEHIDNLKKQHENLVIIGSPEGMAKNVESLNIKSYIALASLVLMIILMVFKIVPGSIAALISAGIILLTGCVPITKAYKGISWTSVVMIAAMIPMGIALQKTGTAQIIANGLVDYLGAIHPILLLGGVFLLTTTFSQVINNSATAVLMAPIAILAANSLNLSPAPFMIAVAISASTAFLTPIGTTTNAMVMTAGGYKFMNYLKVGTPLLLIFFTISMILVPIIWPF</sequence>
<comment type="subcellular location">
    <subcellularLocation>
        <location evidence="1">Membrane</location>
        <topology evidence="1">Multi-pass membrane protein</topology>
    </subcellularLocation>
</comment>
<feature type="transmembrane region" description="Helical" evidence="7">
    <location>
        <begin position="88"/>
        <end position="106"/>
    </location>
</feature>
<feature type="transmembrane region" description="Helical" evidence="7">
    <location>
        <begin position="54"/>
        <end position="76"/>
    </location>
</feature>
<dbReference type="PROSITE" id="PS51202">
    <property type="entry name" value="RCK_C"/>
    <property type="match status" value="2"/>
</dbReference>
<evidence type="ECO:0000256" key="7">
    <source>
        <dbReference type="SAM" id="Phobius"/>
    </source>
</evidence>
<evidence type="ECO:0000256" key="3">
    <source>
        <dbReference type="ARBA" id="ARBA00022692"/>
    </source>
</evidence>
<feature type="transmembrane region" description="Helical" evidence="7">
    <location>
        <begin position="170"/>
        <end position="190"/>
    </location>
</feature>
<dbReference type="InterPro" id="IPR036721">
    <property type="entry name" value="RCK_C_sf"/>
</dbReference>
<evidence type="ECO:0000256" key="1">
    <source>
        <dbReference type="ARBA" id="ARBA00004141"/>
    </source>
</evidence>
<keyword evidence="3 7" id="KW-0812">Transmembrane</keyword>
<evidence type="ECO:0000256" key="2">
    <source>
        <dbReference type="ARBA" id="ARBA00022448"/>
    </source>
</evidence>
<evidence type="ECO:0000256" key="4">
    <source>
        <dbReference type="ARBA" id="ARBA00022737"/>
    </source>
</evidence>
<evidence type="ECO:0000313" key="10">
    <source>
        <dbReference type="Proteomes" id="UP001199795"/>
    </source>
</evidence>
<evidence type="ECO:0000256" key="6">
    <source>
        <dbReference type="ARBA" id="ARBA00023136"/>
    </source>
</evidence>
<dbReference type="Pfam" id="PF03600">
    <property type="entry name" value="CitMHS"/>
    <property type="match status" value="1"/>
</dbReference>
<keyword evidence="6 7" id="KW-0472">Membrane</keyword>
<dbReference type="RefSeq" id="WP_237239479.1">
    <property type="nucleotide sequence ID" value="NZ_JAKKDU010000007.1"/>
</dbReference>
<accession>A0AAE3JMW2</accession>
<dbReference type="Pfam" id="PF02080">
    <property type="entry name" value="TrkA_C"/>
    <property type="match status" value="1"/>
</dbReference>
<feature type="domain" description="RCK C-terminal" evidence="8">
    <location>
        <begin position="215"/>
        <end position="307"/>
    </location>
</feature>
<dbReference type="SUPFAM" id="SSF116726">
    <property type="entry name" value="TrkA C-terminal domain-like"/>
    <property type="match status" value="2"/>
</dbReference>
<dbReference type="InterPro" id="IPR006037">
    <property type="entry name" value="RCK_C"/>
</dbReference>
<proteinExistence type="predicted"/>
<feature type="transmembrane region" description="Helical" evidence="7">
    <location>
        <begin position="468"/>
        <end position="487"/>
    </location>
</feature>
<keyword evidence="4" id="KW-0677">Repeat</keyword>
<feature type="transmembrane region" description="Helical" evidence="7">
    <location>
        <begin position="551"/>
        <end position="570"/>
    </location>
</feature>
<dbReference type="InterPro" id="IPR004680">
    <property type="entry name" value="Cit_transptr-like_dom"/>
</dbReference>
<feature type="transmembrane region" description="Helical" evidence="7">
    <location>
        <begin position="443"/>
        <end position="461"/>
    </location>
</feature>
<name>A0AAE3JMW2_9FLAO</name>
<keyword evidence="10" id="KW-1185">Reference proteome</keyword>
<gene>
    <name evidence="9" type="ORF">L3X37_07110</name>
</gene>
<dbReference type="GO" id="GO:0006813">
    <property type="term" value="P:potassium ion transport"/>
    <property type="evidence" value="ECO:0007669"/>
    <property type="project" value="InterPro"/>
</dbReference>
<feature type="transmembrane region" description="Helical" evidence="7">
    <location>
        <begin position="499"/>
        <end position="518"/>
    </location>
</feature>
<feature type="domain" description="RCK C-terminal" evidence="8">
    <location>
        <begin position="318"/>
        <end position="400"/>
    </location>
</feature>
<feature type="transmembrane region" description="Helical" evidence="7">
    <location>
        <begin position="419"/>
        <end position="437"/>
    </location>
</feature>
<dbReference type="GO" id="GO:0008324">
    <property type="term" value="F:monoatomic cation transmembrane transporter activity"/>
    <property type="evidence" value="ECO:0007669"/>
    <property type="project" value="InterPro"/>
</dbReference>
<dbReference type="GO" id="GO:0005886">
    <property type="term" value="C:plasma membrane"/>
    <property type="evidence" value="ECO:0007669"/>
    <property type="project" value="TreeGrafter"/>
</dbReference>
<protein>
    <submittedName>
        <fullName evidence="9">SLC13 family permease</fullName>
    </submittedName>
</protein>
<comment type="caution">
    <text evidence="9">The sequence shown here is derived from an EMBL/GenBank/DDBJ whole genome shotgun (WGS) entry which is preliminary data.</text>
</comment>
<dbReference type="Proteomes" id="UP001199795">
    <property type="component" value="Unassembled WGS sequence"/>
</dbReference>
<dbReference type="PANTHER" id="PTHR43652:SF1">
    <property type="entry name" value="RESPONSE REGULATOR"/>
    <property type="match status" value="1"/>
</dbReference>